<sequence length="318" mass="36415">MSGRTRTVRDPERSPNDHRTLALPPRYCRTPLVFGPGKNSHGRNGQPHDQAACWTRSKPTMRLRFFWSAQYILVSLGFITSADFIQRRESDQLVGMRTVASDHQQLARKKNVAHRLLVLGDEQRFRLPFWRQLLVGGAKPVRALQHLFRPILLRPLGASKQFVFGRYCTLECLNQFRRVRARANLLKFTPSGQNAPFHVGLAHALTIQQSSQLQYFGLQLARAFRFGIHSFRRCFKPLANVFAFNFQLNTQPAISFGLLFQLAGVVKPGNYFRIDAFGSSRRCVTESRVQLLGETQRDARVAVFFFHAPNLHENRANP</sequence>
<keyword evidence="2" id="KW-0472">Membrane</keyword>
<keyword evidence="2" id="KW-0812">Transmembrane</keyword>
<protein>
    <submittedName>
        <fullName evidence="3">Uncharacterized protein</fullName>
    </submittedName>
</protein>
<feature type="transmembrane region" description="Helical" evidence="2">
    <location>
        <begin position="65"/>
        <end position="85"/>
    </location>
</feature>
<dbReference type="EMBL" id="QPJK01000002">
    <property type="protein sequence ID" value="RCW73838.1"/>
    <property type="molecule type" value="Genomic_DNA"/>
</dbReference>
<feature type="region of interest" description="Disordered" evidence="1">
    <location>
        <begin position="1"/>
        <end position="21"/>
    </location>
</feature>
<evidence type="ECO:0000256" key="2">
    <source>
        <dbReference type="SAM" id="Phobius"/>
    </source>
</evidence>
<proteinExistence type="predicted"/>
<reference evidence="3 4" key="1">
    <citation type="submission" date="2018-07" db="EMBL/GenBank/DDBJ databases">
        <title>Genomic Encyclopedia of Type Strains, Phase IV (KMG-IV): sequencing the most valuable type-strain genomes for metagenomic binning, comparative biology and taxonomic classification.</title>
        <authorList>
            <person name="Goeker M."/>
        </authorList>
    </citation>
    <scope>NUCLEOTIDE SEQUENCE [LARGE SCALE GENOMIC DNA]</scope>
    <source>
        <strain evidence="3 4">DSM 21634</strain>
    </source>
</reference>
<accession>A0A368Y3F6</accession>
<organism evidence="3 4">
    <name type="scientific">Pseudorhodoferax soli</name>
    <dbReference type="NCBI Taxonomy" id="545864"/>
    <lineage>
        <taxon>Bacteria</taxon>
        <taxon>Pseudomonadati</taxon>
        <taxon>Pseudomonadota</taxon>
        <taxon>Betaproteobacteria</taxon>
        <taxon>Burkholderiales</taxon>
        <taxon>Comamonadaceae</taxon>
    </lineage>
</organism>
<keyword evidence="4" id="KW-1185">Reference proteome</keyword>
<evidence type="ECO:0000313" key="3">
    <source>
        <dbReference type="EMBL" id="RCW73838.1"/>
    </source>
</evidence>
<comment type="caution">
    <text evidence="3">The sequence shown here is derived from an EMBL/GenBank/DDBJ whole genome shotgun (WGS) entry which is preliminary data.</text>
</comment>
<evidence type="ECO:0000313" key="4">
    <source>
        <dbReference type="Proteomes" id="UP000252884"/>
    </source>
</evidence>
<gene>
    <name evidence="3" type="ORF">DES41_102152</name>
</gene>
<name>A0A368Y3F6_9BURK</name>
<dbReference type="Proteomes" id="UP000252884">
    <property type="component" value="Unassembled WGS sequence"/>
</dbReference>
<feature type="compositionally biased region" description="Basic and acidic residues" evidence="1">
    <location>
        <begin position="7"/>
        <end position="20"/>
    </location>
</feature>
<evidence type="ECO:0000256" key="1">
    <source>
        <dbReference type="SAM" id="MobiDB-lite"/>
    </source>
</evidence>
<keyword evidence="2" id="KW-1133">Transmembrane helix</keyword>
<dbReference type="AlphaFoldDB" id="A0A368Y3F6"/>